<reference evidence="2 3" key="1">
    <citation type="submission" date="2024-02" db="EMBL/GenBank/DDBJ databases">
        <title>Expansion and revision of Xanthobacter and proposal of Roseixanthobacter gen. nov.</title>
        <authorList>
            <person name="Soltysiak M.P.M."/>
            <person name="Jalihal A."/>
            <person name="Ory A."/>
            <person name="Chrisophersen C."/>
            <person name="Lee A.D."/>
            <person name="Boulton J."/>
            <person name="Springer M."/>
        </authorList>
    </citation>
    <scope>NUCLEOTIDE SEQUENCE [LARGE SCALE GENOMIC DNA]</scope>
    <source>
        <strain evidence="2 3">23A</strain>
    </source>
</reference>
<sequence length="72" mass="7628">MTDVSSSRPRGDPASTAAYIATITTELARLAENYGLTTLAYILEMARLEAKSLADDPLAGSEGGLPRRDGRT</sequence>
<feature type="region of interest" description="Disordered" evidence="1">
    <location>
        <begin position="53"/>
        <end position="72"/>
    </location>
</feature>
<dbReference type="RefSeq" id="WP_149577585.1">
    <property type="nucleotide sequence ID" value="NZ_JAKOAT010000008.1"/>
</dbReference>
<proteinExistence type="predicted"/>
<accession>A0ABW6ZTE3</accession>
<evidence type="ECO:0000313" key="2">
    <source>
        <dbReference type="EMBL" id="MFG1371315.1"/>
    </source>
</evidence>
<comment type="caution">
    <text evidence="2">The sequence shown here is derived from an EMBL/GenBank/DDBJ whole genome shotgun (WGS) entry which is preliminary data.</text>
</comment>
<protein>
    <submittedName>
        <fullName evidence="2">Uncharacterized protein</fullName>
    </submittedName>
</protein>
<dbReference type="EMBL" id="JBAFVH010000002">
    <property type="protein sequence ID" value="MFG1371315.1"/>
    <property type="molecule type" value="Genomic_DNA"/>
</dbReference>
<organism evidence="2 3">
    <name type="scientific">Xanthobacter oligotrophicus</name>
    <dbReference type="NCBI Taxonomy" id="2607286"/>
    <lineage>
        <taxon>Bacteria</taxon>
        <taxon>Pseudomonadati</taxon>
        <taxon>Pseudomonadota</taxon>
        <taxon>Alphaproteobacteria</taxon>
        <taxon>Hyphomicrobiales</taxon>
        <taxon>Xanthobacteraceae</taxon>
        <taxon>Xanthobacter</taxon>
    </lineage>
</organism>
<keyword evidence="3" id="KW-1185">Reference proteome</keyword>
<evidence type="ECO:0000256" key="1">
    <source>
        <dbReference type="SAM" id="MobiDB-lite"/>
    </source>
</evidence>
<dbReference type="Proteomes" id="UP001604002">
    <property type="component" value="Unassembled WGS sequence"/>
</dbReference>
<name>A0ABW6ZTE3_9HYPH</name>
<evidence type="ECO:0000313" key="3">
    <source>
        <dbReference type="Proteomes" id="UP001604002"/>
    </source>
</evidence>
<gene>
    <name evidence="2" type="ORF">V5F32_03985</name>
</gene>